<evidence type="ECO:0000313" key="2">
    <source>
        <dbReference type="Proteomes" id="UP000811246"/>
    </source>
</evidence>
<name>A0A922EEL1_CARIL</name>
<reference evidence="1" key="1">
    <citation type="submission" date="2021-01" db="EMBL/GenBank/DDBJ databases">
        <authorList>
            <person name="Lovell J.T."/>
            <person name="Bentley N."/>
            <person name="Bhattarai G."/>
            <person name="Jenkins J.W."/>
            <person name="Sreedasyam A."/>
            <person name="Alarcon Y."/>
            <person name="Bock C."/>
            <person name="Boston L."/>
            <person name="Carlson J."/>
            <person name="Cervantes K."/>
            <person name="Clermont K."/>
            <person name="Krom N."/>
            <person name="Kubenka K."/>
            <person name="Mamidi S."/>
            <person name="Mattison C."/>
            <person name="Monteros M."/>
            <person name="Pisani C."/>
            <person name="Plott C."/>
            <person name="Rajasekar S."/>
            <person name="Rhein H.S."/>
            <person name="Rohla C."/>
            <person name="Song M."/>
            <person name="Hilaire R.S."/>
            <person name="Shu S."/>
            <person name="Wells L."/>
            <person name="Wang X."/>
            <person name="Webber J."/>
            <person name="Heerema R.J."/>
            <person name="Klein P."/>
            <person name="Conner P."/>
            <person name="Grauke L."/>
            <person name="Grimwood J."/>
            <person name="Schmutz J."/>
            <person name="Randall J.J."/>
        </authorList>
    </citation>
    <scope>NUCLEOTIDE SEQUENCE</scope>
    <source>
        <tissue evidence="1">Leaf</tissue>
    </source>
</reference>
<dbReference type="AlphaFoldDB" id="A0A922EEL1"/>
<dbReference type="Proteomes" id="UP000811246">
    <property type="component" value="Chromosome 8"/>
</dbReference>
<evidence type="ECO:0000313" key="1">
    <source>
        <dbReference type="EMBL" id="KAG6700443.1"/>
    </source>
</evidence>
<dbReference type="Pfam" id="PF03140">
    <property type="entry name" value="DUF247"/>
    <property type="match status" value="1"/>
</dbReference>
<dbReference type="InterPro" id="IPR004158">
    <property type="entry name" value="DUF247_pln"/>
</dbReference>
<accession>A0A922EEL1</accession>
<dbReference type="PANTHER" id="PTHR31170">
    <property type="entry name" value="BNAC04G53230D PROTEIN"/>
    <property type="match status" value="1"/>
</dbReference>
<sequence length="439" mass="50848">MEDYSAIERIEVEAIDSIIEEDRRREFVINIKKNLRELGLPLSTDCCIYRVPDTLRKLNEKLFTPLVVSIGPFHHSKEGLKITENFKMRCLERFLQHSNCNVEDLVDTIKSWEGDIRRCYAETIHLSSEDFVKLILLDACFVIEFFISESQPILWSPEDRVLLKPWLTDAIVTDFTLLENQLPFFVMDRLFNINASELGILEVPRSFARLSIDFFWKLNLQGSTRCDDMDDLEIKHFVDLVRTLLLPSSDAQLEREYPIVGHMYNASQLNEAGLEFKVGYRKSLVDLQFTNGALEIPYLELDTCMELTLRNVVAFELCHYPENAHVGDYIVLMTFLLRTTKDEDLLIEKGIMVNWVGENNAATAFFNNLCPHVLLLNMNTSYIRLADDLNAFCKVPWHAWKATFKRDYFSTPWRTFSTVAAVTLLVLTLIQTVCSLKQV</sequence>
<comment type="caution">
    <text evidence="1">The sequence shown here is derived from an EMBL/GenBank/DDBJ whole genome shotgun (WGS) entry which is preliminary data.</text>
</comment>
<dbReference type="PANTHER" id="PTHR31170:SF23">
    <property type="match status" value="1"/>
</dbReference>
<organism evidence="1 2">
    <name type="scientific">Carya illinoinensis</name>
    <name type="common">Pecan</name>
    <dbReference type="NCBI Taxonomy" id="32201"/>
    <lineage>
        <taxon>Eukaryota</taxon>
        <taxon>Viridiplantae</taxon>
        <taxon>Streptophyta</taxon>
        <taxon>Embryophyta</taxon>
        <taxon>Tracheophyta</taxon>
        <taxon>Spermatophyta</taxon>
        <taxon>Magnoliopsida</taxon>
        <taxon>eudicotyledons</taxon>
        <taxon>Gunneridae</taxon>
        <taxon>Pentapetalae</taxon>
        <taxon>rosids</taxon>
        <taxon>fabids</taxon>
        <taxon>Fagales</taxon>
        <taxon>Juglandaceae</taxon>
        <taxon>Carya</taxon>
    </lineage>
</organism>
<gene>
    <name evidence="1" type="ORF">I3842_08G112700</name>
</gene>
<proteinExistence type="predicted"/>
<dbReference type="EMBL" id="CM031832">
    <property type="protein sequence ID" value="KAG6700443.1"/>
    <property type="molecule type" value="Genomic_DNA"/>
</dbReference>
<protein>
    <submittedName>
        <fullName evidence="1">Uncharacterized protein</fullName>
    </submittedName>
</protein>